<accession>D2A115</accession>
<dbReference type="HOGENOM" id="CLU_1742890_0_0_1"/>
<sequence>MIPKCDDDVRMHTHYAHFFHAPTRLFIKTPARILKNVYRNPTFSGGWDIRHTQQAGVRETIATTSGGGHPHESKGKTEAKCIFDVSGSEGGLHHRSVKDPTKKLSVVWWPRTTTMYRSLHFIAFPSPNSLAYSHIYIRNGRKEPSFPNYR</sequence>
<evidence type="ECO:0000313" key="1">
    <source>
        <dbReference type="EMBL" id="EFA02590.1"/>
    </source>
</evidence>
<dbReference type="Proteomes" id="UP000007266">
    <property type="component" value="Linkage group 4"/>
</dbReference>
<reference evidence="1 2" key="1">
    <citation type="journal article" date="2008" name="Nature">
        <title>The genome of the model beetle and pest Tribolium castaneum.</title>
        <authorList>
            <consortium name="Tribolium Genome Sequencing Consortium"/>
            <person name="Richards S."/>
            <person name="Gibbs R.A."/>
            <person name="Weinstock G.M."/>
            <person name="Brown S.J."/>
            <person name="Denell R."/>
            <person name="Beeman R.W."/>
            <person name="Gibbs R."/>
            <person name="Beeman R.W."/>
            <person name="Brown S.J."/>
            <person name="Bucher G."/>
            <person name="Friedrich M."/>
            <person name="Grimmelikhuijzen C.J."/>
            <person name="Klingler M."/>
            <person name="Lorenzen M."/>
            <person name="Richards S."/>
            <person name="Roth S."/>
            <person name="Schroder R."/>
            <person name="Tautz D."/>
            <person name="Zdobnov E.M."/>
            <person name="Muzny D."/>
            <person name="Gibbs R.A."/>
            <person name="Weinstock G.M."/>
            <person name="Attaway T."/>
            <person name="Bell S."/>
            <person name="Buhay C.J."/>
            <person name="Chandrabose M.N."/>
            <person name="Chavez D."/>
            <person name="Clerk-Blankenburg K.P."/>
            <person name="Cree A."/>
            <person name="Dao M."/>
            <person name="Davis C."/>
            <person name="Chacko J."/>
            <person name="Dinh H."/>
            <person name="Dugan-Rocha S."/>
            <person name="Fowler G."/>
            <person name="Garner T.T."/>
            <person name="Garnes J."/>
            <person name="Gnirke A."/>
            <person name="Hawes A."/>
            <person name="Hernandez J."/>
            <person name="Hines S."/>
            <person name="Holder M."/>
            <person name="Hume J."/>
            <person name="Jhangiani S.N."/>
            <person name="Joshi V."/>
            <person name="Khan Z.M."/>
            <person name="Jackson L."/>
            <person name="Kovar C."/>
            <person name="Kowis A."/>
            <person name="Lee S."/>
            <person name="Lewis L.R."/>
            <person name="Margolis J."/>
            <person name="Morgan M."/>
            <person name="Nazareth L.V."/>
            <person name="Nguyen N."/>
            <person name="Okwuonu G."/>
            <person name="Parker D."/>
            <person name="Richards S."/>
            <person name="Ruiz S.J."/>
            <person name="Santibanez J."/>
            <person name="Savard J."/>
            <person name="Scherer S.E."/>
            <person name="Schneider B."/>
            <person name="Sodergren E."/>
            <person name="Tautz D."/>
            <person name="Vattahil S."/>
            <person name="Villasana D."/>
            <person name="White C.S."/>
            <person name="Wright R."/>
            <person name="Park Y."/>
            <person name="Beeman R.W."/>
            <person name="Lord J."/>
            <person name="Oppert B."/>
            <person name="Lorenzen M."/>
            <person name="Brown S."/>
            <person name="Wang L."/>
            <person name="Savard J."/>
            <person name="Tautz D."/>
            <person name="Richards S."/>
            <person name="Weinstock G."/>
            <person name="Gibbs R.A."/>
            <person name="Liu Y."/>
            <person name="Worley K."/>
            <person name="Weinstock G."/>
            <person name="Elsik C.G."/>
            <person name="Reese J.T."/>
            <person name="Elhaik E."/>
            <person name="Landan G."/>
            <person name="Graur D."/>
            <person name="Arensburger P."/>
            <person name="Atkinson P."/>
            <person name="Beeman R.W."/>
            <person name="Beidler J."/>
            <person name="Brown S.J."/>
            <person name="Demuth J.P."/>
            <person name="Drury D.W."/>
            <person name="Du Y.Z."/>
            <person name="Fujiwara H."/>
            <person name="Lorenzen M."/>
            <person name="Maselli V."/>
            <person name="Osanai M."/>
            <person name="Park Y."/>
            <person name="Robertson H.M."/>
            <person name="Tu Z."/>
            <person name="Wang J.J."/>
            <person name="Wang S."/>
            <person name="Richards S."/>
            <person name="Song H."/>
            <person name="Zhang L."/>
            <person name="Sodergren E."/>
            <person name="Werner D."/>
            <person name="Stanke M."/>
            <person name="Morgenstern B."/>
            <person name="Solovyev V."/>
            <person name="Kosarev P."/>
            <person name="Brown G."/>
            <person name="Chen H.C."/>
            <person name="Ermolaeva O."/>
            <person name="Hlavina W."/>
            <person name="Kapustin Y."/>
            <person name="Kiryutin B."/>
            <person name="Kitts P."/>
            <person name="Maglott D."/>
            <person name="Pruitt K."/>
            <person name="Sapojnikov V."/>
            <person name="Souvorov A."/>
            <person name="Mackey A.J."/>
            <person name="Waterhouse R.M."/>
            <person name="Wyder S."/>
            <person name="Zdobnov E.M."/>
            <person name="Zdobnov E.M."/>
            <person name="Wyder S."/>
            <person name="Kriventseva E.V."/>
            <person name="Kadowaki T."/>
            <person name="Bork P."/>
            <person name="Aranda M."/>
            <person name="Bao R."/>
            <person name="Beermann A."/>
            <person name="Berns N."/>
            <person name="Bolognesi R."/>
            <person name="Bonneton F."/>
            <person name="Bopp D."/>
            <person name="Brown S.J."/>
            <person name="Bucher G."/>
            <person name="Butts T."/>
            <person name="Chaumot A."/>
            <person name="Denell R.E."/>
            <person name="Ferrier D.E."/>
            <person name="Friedrich M."/>
            <person name="Gordon C.M."/>
            <person name="Jindra M."/>
            <person name="Klingler M."/>
            <person name="Lan Q."/>
            <person name="Lattorff H.M."/>
            <person name="Laudet V."/>
            <person name="von Levetsow C."/>
            <person name="Liu Z."/>
            <person name="Lutz R."/>
            <person name="Lynch J.A."/>
            <person name="da Fonseca R.N."/>
            <person name="Posnien N."/>
            <person name="Reuter R."/>
            <person name="Roth S."/>
            <person name="Savard J."/>
            <person name="Schinko J.B."/>
            <person name="Schmitt C."/>
            <person name="Schoppmeier M."/>
            <person name="Schroder R."/>
            <person name="Shippy T.D."/>
            <person name="Simonnet F."/>
            <person name="Marques-Souza H."/>
            <person name="Tautz D."/>
            <person name="Tomoyasu Y."/>
            <person name="Trauner J."/>
            <person name="Van der Zee M."/>
            <person name="Vervoort M."/>
            <person name="Wittkopp N."/>
            <person name="Wimmer E.A."/>
            <person name="Yang X."/>
            <person name="Jones A.K."/>
            <person name="Sattelle D.B."/>
            <person name="Ebert P.R."/>
            <person name="Nelson D."/>
            <person name="Scott J.G."/>
            <person name="Beeman R.W."/>
            <person name="Muthukrishnan S."/>
            <person name="Kramer K.J."/>
            <person name="Arakane Y."/>
            <person name="Beeman R.W."/>
            <person name="Zhu Q."/>
            <person name="Hogenkamp D."/>
            <person name="Dixit R."/>
            <person name="Oppert B."/>
            <person name="Jiang H."/>
            <person name="Zou Z."/>
            <person name="Marshall J."/>
            <person name="Elpidina E."/>
            <person name="Vinokurov K."/>
            <person name="Oppert C."/>
            <person name="Zou Z."/>
            <person name="Evans J."/>
            <person name="Lu Z."/>
            <person name="Zhao P."/>
            <person name="Sumathipala N."/>
            <person name="Altincicek B."/>
            <person name="Vilcinskas A."/>
            <person name="Williams M."/>
            <person name="Hultmark D."/>
            <person name="Hetru C."/>
            <person name="Jiang H."/>
            <person name="Grimmelikhuijzen C.J."/>
            <person name="Hauser F."/>
            <person name="Cazzamali G."/>
            <person name="Williamson M."/>
            <person name="Park Y."/>
            <person name="Li B."/>
            <person name="Tanaka Y."/>
            <person name="Predel R."/>
            <person name="Neupert S."/>
            <person name="Schachtner J."/>
            <person name="Verleyen P."/>
            <person name="Raible F."/>
            <person name="Bork P."/>
            <person name="Friedrich M."/>
            <person name="Walden K.K."/>
            <person name="Robertson H.M."/>
            <person name="Angeli S."/>
            <person name="Foret S."/>
            <person name="Bucher G."/>
            <person name="Schuetz S."/>
            <person name="Maleszka R."/>
            <person name="Wimmer E.A."/>
            <person name="Beeman R.W."/>
            <person name="Lorenzen M."/>
            <person name="Tomoyasu Y."/>
            <person name="Miller S.C."/>
            <person name="Grossmann D."/>
            <person name="Bucher G."/>
        </authorList>
    </citation>
    <scope>NUCLEOTIDE SEQUENCE [LARGE SCALE GENOMIC DNA]</scope>
    <source>
        <strain evidence="1 2">Georgia GA2</strain>
    </source>
</reference>
<reference evidence="1 2" key="2">
    <citation type="journal article" date="2010" name="Nucleic Acids Res.">
        <title>BeetleBase in 2010: revisions to provide comprehensive genomic information for Tribolium castaneum.</title>
        <authorList>
            <person name="Kim H.S."/>
            <person name="Murphy T."/>
            <person name="Xia J."/>
            <person name="Caragea D."/>
            <person name="Park Y."/>
            <person name="Beeman R.W."/>
            <person name="Lorenzen M.D."/>
            <person name="Butcher S."/>
            <person name="Manak J.R."/>
            <person name="Brown S.J."/>
        </authorList>
    </citation>
    <scope>GENOME REANNOTATION</scope>
    <source>
        <strain evidence="1 2">Georgia GA2</strain>
    </source>
</reference>
<gene>
    <name evidence="1" type="primary">GLEAN_08309</name>
    <name evidence="1" type="ORF">TcasGA2_TC008309</name>
</gene>
<protein>
    <submittedName>
        <fullName evidence="1">Uncharacterized protein</fullName>
    </submittedName>
</protein>
<name>D2A115_TRICA</name>
<keyword evidence="2" id="KW-1185">Reference proteome</keyword>
<dbReference type="AlphaFoldDB" id="D2A115"/>
<dbReference type="InParanoid" id="D2A115"/>
<organism evidence="1 2">
    <name type="scientific">Tribolium castaneum</name>
    <name type="common">Red flour beetle</name>
    <dbReference type="NCBI Taxonomy" id="7070"/>
    <lineage>
        <taxon>Eukaryota</taxon>
        <taxon>Metazoa</taxon>
        <taxon>Ecdysozoa</taxon>
        <taxon>Arthropoda</taxon>
        <taxon>Hexapoda</taxon>
        <taxon>Insecta</taxon>
        <taxon>Pterygota</taxon>
        <taxon>Neoptera</taxon>
        <taxon>Endopterygota</taxon>
        <taxon>Coleoptera</taxon>
        <taxon>Polyphaga</taxon>
        <taxon>Cucujiformia</taxon>
        <taxon>Tenebrionidae</taxon>
        <taxon>Tenebrionidae incertae sedis</taxon>
        <taxon>Tribolium</taxon>
    </lineage>
</organism>
<dbReference type="EMBL" id="KQ971338">
    <property type="protein sequence ID" value="EFA02590.1"/>
    <property type="molecule type" value="Genomic_DNA"/>
</dbReference>
<evidence type="ECO:0000313" key="2">
    <source>
        <dbReference type="Proteomes" id="UP000007266"/>
    </source>
</evidence>
<proteinExistence type="predicted"/>